<dbReference type="EMBL" id="SPHZ02000007">
    <property type="protein sequence ID" value="KAF0906989.1"/>
    <property type="molecule type" value="Genomic_DNA"/>
</dbReference>
<feature type="region of interest" description="Disordered" evidence="1">
    <location>
        <begin position="1"/>
        <end position="23"/>
    </location>
</feature>
<feature type="region of interest" description="Disordered" evidence="1">
    <location>
        <begin position="43"/>
        <end position="63"/>
    </location>
</feature>
<name>A0A6G1D3L8_9ORYZ</name>
<protein>
    <submittedName>
        <fullName evidence="2">Uncharacterized protein</fullName>
    </submittedName>
</protein>
<dbReference type="AlphaFoldDB" id="A0A6G1D3L8"/>
<comment type="caution">
    <text evidence="2">The sequence shown here is derived from an EMBL/GenBank/DDBJ whole genome shotgun (WGS) entry which is preliminary data.</text>
</comment>
<feature type="compositionally biased region" description="Polar residues" evidence="1">
    <location>
        <begin position="53"/>
        <end position="63"/>
    </location>
</feature>
<sequence length="63" mass="6225">MAGAAQPEEEPAPEAMTKGATHGTMVDPVVGAAAATTALVACGDRSSPLWPPFTSTTGRGLVS</sequence>
<evidence type="ECO:0000313" key="3">
    <source>
        <dbReference type="Proteomes" id="UP000479710"/>
    </source>
</evidence>
<evidence type="ECO:0000256" key="1">
    <source>
        <dbReference type="SAM" id="MobiDB-lite"/>
    </source>
</evidence>
<dbReference type="Proteomes" id="UP000479710">
    <property type="component" value="Unassembled WGS sequence"/>
</dbReference>
<gene>
    <name evidence="2" type="ORF">E2562_013556</name>
</gene>
<reference evidence="2 3" key="1">
    <citation type="submission" date="2019-11" db="EMBL/GenBank/DDBJ databases">
        <title>Whole genome sequence of Oryza granulata.</title>
        <authorList>
            <person name="Li W."/>
        </authorList>
    </citation>
    <scope>NUCLEOTIDE SEQUENCE [LARGE SCALE GENOMIC DNA]</scope>
    <source>
        <strain evidence="3">cv. Menghai</strain>
        <tissue evidence="2">Leaf</tissue>
    </source>
</reference>
<organism evidence="2 3">
    <name type="scientific">Oryza meyeriana var. granulata</name>
    <dbReference type="NCBI Taxonomy" id="110450"/>
    <lineage>
        <taxon>Eukaryota</taxon>
        <taxon>Viridiplantae</taxon>
        <taxon>Streptophyta</taxon>
        <taxon>Embryophyta</taxon>
        <taxon>Tracheophyta</taxon>
        <taxon>Spermatophyta</taxon>
        <taxon>Magnoliopsida</taxon>
        <taxon>Liliopsida</taxon>
        <taxon>Poales</taxon>
        <taxon>Poaceae</taxon>
        <taxon>BOP clade</taxon>
        <taxon>Oryzoideae</taxon>
        <taxon>Oryzeae</taxon>
        <taxon>Oryzinae</taxon>
        <taxon>Oryza</taxon>
        <taxon>Oryza meyeriana</taxon>
    </lineage>
</organism>
<evidence type="ECO:0000313" key="2">
    <source>
        <dbReference type="EMBL" id="KAF0906989.1"/>
    </source>
</evidence>
<keyword evidence="3" id="KW-1185">Reference proteome</keyword>
<proteinExistence type="predicted"/>
<accession>A0A6G1D3L8</accession>